<dbReference type="STRING" id="1122252.SAMN05660443_1364"/>
<accession>A0A1I1G1T8</accession>
<name>A0A1I1G1T8_9GAMM</name>
<dbReference type="NCBIfam" id="NF041770">
    <property type="entry name" value="CFI_box_CTERM"/>
    <property type="match status" value="1"/>
</dbReference>
<gene>
    <name evidence="1" type="ORF">SAMN05660443_1364</name>
</gene>
<keyword evidence="2" id="KW-1185">Reference proteome</keyword>
<dbReference type="EMBL" id="FOLH01000002">
    <property type="protein sequence ID" value="SFC05799.1"/>
    <property type="molecule type" value="Genomic_DNA"/>
</dbReference>
<evidence type="ECO:0000313" key="1">
    <source>
        <dbReference type="EMBL" id="SFC05799.1"/>
    </source>
</evidence>
<sequence>MVGLLAWPALVLSEPNFERDGIPVTLPQVQAHQAFILDFNYLLADHWTSVERLGAQAIPGLSINQLQLAFIPDAADSYDLNLKFQSQKNSDSGFERGYRWEAVNNLSDSRNLRWQKASERSSLEVTAQLEGFEDEKPRWWAYPVEAYEAEGERIEAISILIEKPTNHRDRDKYSWRFALSSDEGFSVNAPRLRNWSAEATTLDNKPVWKSYYPGQRSDQAFTVNLHLDSNYVREVGHYWQFIVHPSITYDDETAECYIATRVYGDVKAPEVEALREFRGEVLMQSATGRWLVRQYYQYSPAFAEWMDDKPRLQALVRWGLDRLISFWQWFSR</sequence>
<reference evidence="1 2" key="1">
    <citation type="submission" date="2016-10" db="EMBL/GenBank/DDBJ databases">
        <authorList>
            <person name="de Groot N.N."/>
        </authorList>
    </citation>
    <scope>NUCLEOTIDE SEQUENCE [LARGE SCALE GENOMIC DNA]</scope>
    <source>
        <strain evidence="1 2">DSM 18438</strain>
    </source>
</reference>
<evidence type="ECO:0000313" key="2">
    <source>
        <dbReference type="Proteomes" id="UP000199058"/>
    </source>
</evidence>
<dbReference type="Proteomes" id="UP000199058">
    <property type="component" value="Unassembled WGS sequence"/>
</dbReference>
<dbReference type="AlphaFoldDB" id="A0A1I1G1T8"/>
<protein>
    <submittedName>
        <fullName evidence="1">Uncharacterized protein</fullName>
    </submittedName>
</protein>
<dbReference type="InterPro" id="IPR049886">
    <property type="entry name" value="CFI_box_CTERM_dom"/>
</dbReference>
<organism evidence="1 2">
    <name type="scientific">Marinospirillum celere</name>
    <dbReference type="NCBI Taxonomy" id="1122252"/>
    <lineage>
        <taxon>Bacteria</taxon>
        <taxon>Pseudomonadati</taxon>
        <taxon>Pseudomonadota</taxon>
        <taxon>Gammaproteobacteria</taxon>
        <taxon>Oceanospirillales</taxon>
        <taxon>Oceanospirillaceae</taxon>
        <taxon>Marinospirillum</taxon>
    </lineage>
</organism>
<proteinExistence type="predicted"/>